<dbReference type="EMBL" id="OB668948">
    <property type="protein sequence ID" value="CAD7234514.1"/>
    <property type="molecule type" value="Genomic_DNA"/>
</dbReference>
<accession>A0A7R8WSM9</accession>
<evidence type="ECO:0000256" key="3">
    <source>
        <dbReference type="ARBA" id="ARBA00023180"/>
    </source>
</evidence>
<dbReference type="InterPro" id="IPR029058">
    <property type="entry name" value="AB_hydrolase_fold"/>
</dbReference>
<dbReference type="PANTHER" id="PTHR11731:SF200">
    <property type="entry name" value="DIPEPTIDYL PEPTIDASE 10, ISOFORM B"/>
    <property type="match status" value="1"/>
</dbReference>
<dbReference type="Pfam" id="PF00326">
    <property type="entry name" value="Peptidase_S9"/>
    <property type="match status" value="1"/>
</dbReference>
<reference evidence="5" key="1">
    <citation type="submission" date="2020-11" db="EMBL/GenBank/DDBJ databases">
        <authorList>
            <person name="Tran Van P."/>
        </authorList>
    </citation>
    <scope>NUCLEOTIDE SEQUENCE</scope>
</reference>
<organism evidence="5">
    <name type="scientific">Cyprideis torosa</name>
    <dbReference type="NCBI Taxonomy" id="163714"/>
    <lineage>
        <taxon>Eukaryota</taxon>
        <taxon>Metazoa</taxon>
        <taxon>Ecdysozoa</taxon>
        <taxon>Arthropoda</taxon>
        <taxon>Crustacea</taxon>
        <taxon>Oligostraca</taxon>
        <taxon>Ostracoda</taxon>
        <taxon>Podocopa</taxon>
        <taxon>Podocopida</taxon>
        <taxon>Cytherocopina</taxon>
        <taxon>Cytheroidea</taxon>
        <taxon>Cytherideidae</taxon>
        <taxon>Cyprideis</taxon>
    </lineage>
</organism>
<sequence length="181" mass="20968">MEHLSIANRSEVAIIGWGRGGYLALSAIAESPFVNCGMAVSAVPIWKNYNALYTRTHFPKSANRVEEDLRFNQSLLTPSKFRHKSIYLMHGGGDTDAPLEQLLLFTQGLIKEKIYFHELIYPDENHFLEKVLGHAFQSLEEFLENTCEFTRREDWAERKRRAGRRKKKAWSKFAEFEKGND</sequence>
<proteinExistence type="predicted"/>
<evidence type="ECO:0000313" key="5">
    <source>
        <dbReference type="EMBL" id="CAD7234514.1"/>
    </source>
</evidence>
<feature type="domain" description="Peptidase S9 prolyl oligopeptidase catalytic" evidence="4">
    <location>
        <begin position="6"/>
        <end position="146"/>
    </location>
</feature>
<protein>
    <recommendedName>
        <fullName evidence="4">Peptidase S9 prolyl oligopeptidase catalytic domain-containing protein</fullName>
    </recommendedName>
</protein>
<keyword evidence="3" id="KW-0325">Glycoprotein</keyword>
<dbReference type="GO" id="GO:0005886">
    <property type="term" value="C:plasma membrane"/>
    <property type="evidence" value="ECO:0007669"/>
    <property type="project" value="TreeGrafter"/>
</dbReference>
<keyword evidence="2" id="KW-0720">Serine protease</keyword>
<dbReference type="SUPFAM" id="SSF53474">
    <property type="entry name" value="alpha/beta-Hydrolases"/>
    <property type="match status" value="1"/>
</dbReference>
<gene>
    <name evidence="5" type="ORF">CTOB1V02_LOCUS12330</name>
</gene>
<dbReference type="Gene3D" id="3.40.50.1820">
    <property type="entry name" value="alpha/beta hydrolase"/>
    <property type="match status" value="1"/>
</dbReference>
<evidence type="ECO:0000256" key="2">
    <source>
        <dbReference type="ARBA" id="ARBA00022825"/>
    </source>
</evidence>
<dbReference type="AlphaFoldDB" id="A0A7R8WSM9"/>
<dbReference type="GO" id="GO:0006508">
    <property type="term" value="P:proteolysis"/>
    <property type="evidence" value="ECO:0007669"/>
    <property type="project" value="InterPro"/>
</dbReference>
<keyword evidence="1" id="KW-0645">Protease</keyword>
<dbReference type="InterPro" id="IPR050278">
    <property type="entry name" value="Serine_Prot_S9B/DPPIV"/>
</dbReference>
<dbReference type="GO" id="GO:0008236">
    <property type="term" value="F:serine-type peptidase activity"/>
    <property type="evidence" value="ECO:0007669"/>
    <property type="project" value="UniProtKB-KW"/>
</dbReference>
<evidence type="ECO:0000259" key="4">
    <source>
        <dbReference type="Pfam" id="PF00326"/>
    </source>
</evidence>
<dbReference type="GO" id="GO:0008239">
    <property type="term" value="F:dipeptidyl-peptidase activity"/>
    <property type="evidence" value="ECO:0007669"/>
    <property type="project" value="TreeGrafter"/>
</dbReference>
<name>A0A7R8WSM9_9CRUS</name>
<keyword evidence="1" id="KW-0378">Hydrolase</keyword>
<dbReference type="PANTHER" id="PTHR11731">
    <property type="entry name" value="PROTEASE FAMILY S9B,C DIPEPTIDYL-PEPTIDASE IV-RELATED"/>
    <property type="match status" value="1"/>
</dbReference>
<dbReference type="GO" id="GO:0004177">
    <property type="term" value="F:aminopeptidase activity"/>
    <property type="evidence" value="ECO:0007669"/>
    <property type="project" value="UniProtKB-KW"/>
</dbReference>
<dbReference type="InterPro" id="IPR001375">
    <property type="entry name" value="Peptidase_S9_cat"/>
</dbReference>
<evidence type="ECO:0000256" key="1">
    <source>
        <dbReference type="ARBA" id="ARBA00022438"/>
    </source>
</evidence>
<keyword evidence="1" id="KW-0031">Aminopeptidase</keyword>